<evidence type="ECO:0000313" key="1">
    <source>
        <dbReference type="EMBL" id="SVC73312.1"/>
    </source>
</evidence>
<name>A0A382PMU4_9ZZZZ</name>
<proteinExistence type="predicted"/>
<dbReference type="EMBL" id="UINC01107725">
    <property type="protein sequence ID" value="SVC73312.1"/>
    <property type="molecule type" value="Genomic_DNA"/>
</dbReference>
<dbReference type="AlphaFoldDB" id="A0A382PMU4"/>
<gene>
    <name evidence="1" type="ORF">METZ01_LOCUS326166</name>
</gene>
<feature type="non-terminal residue" evidence="1">
    <location>
        <position position="231"/>
    </location>
</feature>
<reference evidence="1" key="1">
    <citation type="submission" date="2018-05" db="EMBL/GenBank/DDBJ databases">
        <authorList>
            <person name="Lanie J.A."/>
            <person name="Ng W.-L."/>
            <person name="Kazmierczak K.M."/>
            <person name="Andrzejewski T.M."/>
            <person name="Davidsen T.M."/>
            <person name="Wayne K.J."/>
            <person name="Tettelin H."/>
            <person name="Glass J.I."/>
            <person name="Rusch D."/>
            <person name="Podicherti R."/>
            <person name="Tsui H.-C.T."/>
            <person name="Winkler M.E."/>
        </authorList>
    </citation>
    <scope>NUCLEOTIDE SEQUENCE</scope>
</reference>
<feature type="non-terminal residue" evidence="1">
    <location>
        <position position="1"/>
    </location>
</feature>
<organism evidence="1">
    <name type="scientific">marine metagenome</name>
    <dbReference type="NCBI Taxonomy" id="408172"/>
    <lineage>
        <taxon>unclassified sequences</taxon>
        <taxon>metagenomes</taxon>
        <taxon>ecological metagenomes</taxon>
    </lineage>
</organism>
<sequence>MTTSQAPDFLILKKQSSSGFRLMPPAVRGPGKIQGLLIVVVTMMLSVVSNPGLQAQGFSNEDRAFADALIRELRYFDTARRWLAEKRAARTTKSEQQAEIDSRLIDILQAEGKGNEAIEALAEFKKKWPTHPRAALGSLERVGSEFAKVLGKLEEANKVRESDSAKADQFVSEATSNFKAEVQKPLELLIQDLFKQAKAAKGNEKLSKIRIAYQAELARVNIFLVYARNLA</sequence>
<protein>
    <submittedName>
        <fullName evidence="1">Uncharacterized protein</fullName>
    </submittedName>
</protein>
<accession>A0A382PMU4</accession>